<dbReference type="CDD" id="cd07344">
    <property type="entry name" value="M48_yhfN_like"/>
    <property type="match status" value="1"/>
</dbReference>
<dbReference type="EMBL" id="CP070499">
    <property type="protein sequence ID" value="QSB14605.1"/>
    <property type="molecule type" value="Genomic_DNA"/>
</dbReference>
<dbReference type="KEGG" id="nhy:JQS43_24570"/>
<feature type="region of interest" description="Disordered" evidence="1">
    <location>
        <begin position="71"/>
        <end position="98"/>
    </location>
</feature>
<name>A0A895YEN5_9ACTN</name>
<evidence type="ECO:0000256" key="1">
    <source>
        <dbReference type="SAM" id="MobiDB-lite"/>
    </source>
</evidence>
<dbReference type="RefSeq" id="WP_239676749.1">
    <property type="nucleotide sequence ID" value="NZ_CP070499.1"/>
</dbReference>
<dbReference type="Gene3D" id="3.30.2010.10">
    <property type="entry name" value="Metalloproteases ('zincins'), catalytic domain"/>
    <property type="match status" value="1"/>
</dbReference>
<sequence>MNPEVSEPKPVKISDLEPRQVVLVHELAHLNHPGTPPTFWATVERALPDYERRKNDLLIAGARLWLGWATRQTNTRPDQQRPRLPPENPVRGSTNGDK</sequence>
<proteinExistence type="predicted"/>
<dbReference type="AlphaFoldDB" id="A0A895YEN5"/>
<evidence type="ECO:0000313" key="3">
    <source>
        <dbReference type="EMBL" id="QSB14605.1"/>
    </source>
</evidence>
<organism evidence="3 4">
    <name type="scientific">Natronosporangium hydrolyticum</name>
    <dbReference type="NCBI Taxonomy" id="2811111"/>
    <lineage>
        <taxon>Bacteria</taxon>
        <taxon>Bacillati</taxon>
        <taxon>Actinomycetota</taxon>
        <taxon>Actinomycetes</taxon>
        <taxon>Micromonosporales</taxon>
        <taxon>Micromonosporaceae</taxon>
        <taxon>Natronosporangium</taxon>
    </lineage>
</organism>
<evidence type="ECO:0000259" key="2">
    <source>
        <dbReference type="Pfam" id="PF01863"/>
    </source>
</evidence>
<accession>A0A895YEN5</accession>
<protein>
    <submittedName>
        <fullName evidence="3">M48 family metallopeptidase</fullName>
    </submittedName>
</protein>
<dbReference type="Proteomes" id="UP000662857">
    <property type="component" value="Chromosome"/>
</dbReference>
<keyword evidence="4" id="KW-1185">Reference proteome</keyword>
<gene>
    <name evidence="3" type="ORF">JQS43_24570</name>
</gene>
<feature type="domain" description="YgjP-like metallopeptidase" evidence="2">
    <location>
        <begin position="22"/>
        <end position="57"/>
    </location>
</feature>
<evidence type="ECO:0000313" key="4">
    <source>
        <dbReference type="Proteomes" id="UP000662857"/>
    </source>
</evidence>
<dbReference type="Pfam" id="PF01863">
    <property type="entry name" value="YgjP-like"/>
    <property type="match status" value="1"/>
</dbReference>
<reference evidence="3" key="1">
    <citation type="submission" date="2021-02" db="EMBL/GenBank/DDBJ databases">
        <title>Natrosporangium hydrolyticum gen. nov., sp. nov, a haloalkaliphilic actinobacterium from a soda solonchak soil.</title>
        <authorList>
            <person name="Sorokin D.Y."/>
            <person name="Khijniak T.V."/>
            <person name="Zakharycheva A.P."/>
            <person name="Boueva O.V."/>
            <person name="Ariskina E.V."/>
            <person name="Hahnke R.L."/>
            <person name="Bunk B."/>
            <person name="Sproer C."/>
            <person name="Schumann P."/>
            <person name="Evtushenko L.I."/>
            <person name="Kublanov I.V."/>
        </authorList>
    </citation>
    <scope>NUCLEOTIDE SEQUENCE</scope>
    <source>
        <strain evidence="3">DSM 106523</strain>
    </source>
</reference>
<dbReference type="InterPro" id="IPR002725">
    <property type="entry name" value="YgjP-like_metallopeptidase"/>
</dbReference>